<dbReference type="InterPro" id="IPR036922">
    <property type="entry name" value="Rieske_2Fe-2S_sf"/>
</dbReference>
<dbReference type="EMBL" id="CP017641">
    <property type="protein sequence ID" value="APZ96082.1"/>
    <property type="molecule type" value="Genomic_DNA"/>
</dbReference>
<dbReference type="GO" id="GO:0051537">
    <property type="term" value="F:2 iron, 2 sulfur cluster binding"/>
    <property type="evidence" value="ECO:0007669"/>
    <property type="project" value="UniProtKB-KW"/>
</dbReference>
<evidence type="ECO:0000256" key="1">
    <source>
        <dbReference type="ARBA" id="ARBA00022714"/>
    </source>
</evidence>
<feature type="domain" description="Rieske" evidence="6">
    <location>
        <begin position="4"/>
        <end position="101"/>
    </location>
</feature>
<keyword evidence="8" id="KW-1185">Reference proteome</keyword>
<dbReference type="PROSITE" id="PS51296">
    <property type="entry name" value="RIESKE"/>
    <property type="match status" value="1"/>
</dbReference>
<proteinExistence type="predicted"/>
<evidence type="ECO:0000256" key="4">
    <source>
        <dbReference type="ARBA" id="ARBA00023014"/>
    </source>
</evidence>
<dbReference type="AlphaFoldDB" id="A0A1P8WPV0"/>
<dbReference type="KEGG" id="fmr:Fuma_05750"/>
<gene>
    <name evidence="7" type="primary">hcaC</name>
    <name evidence="7" type="ORF">Fuma_05750</name>
</gene>
<evidence type="ECO:0000313" key="8">
    <source>
        <dbReference type="Proteomes" id="UP000187735"/>
    </source>
</evidence>
<keyword evidence="3" id="KW-0408">Iron</keyword>
<dbReference type="Pfam" id="PF00355">
    <property type="entry name" value="Rieske"/>
    <property type="match status" value="1"/>
</dbReference>
<organism evidence="7 8">
    <name type="scientific">Fuerstiella marisgermanici</name>
    <dbReference type="NCBI Taxonomy" id="1891926"/>
    <lineage>
        <taxon>Bacteria</taxon>
        <taxon>Pseudomonadati</taxon>
        <taxon>Planctomycetota</taxon>
        <taxon>Planctomycetia</taxon>
        <taxon>Planctomycetales</taxon>
        <taxon>Planctomycetaceae</taxon>
        <taxon>Fuerstiella</taxon>
    </lineage>
</organism>
<keyword evidence="1" id="KW-0001">2Fe-2S</keyword>
<protein>
    <submittedName>
        <fullName evidence="7">Digoxigenin ferredoxin subunit</fullName>
    </submittedName>
</protein>
<accession>A0A1P8WPV0</accession>
<keyword evidence="4" id="KW-0411">Iron-sulfur</keyword>
<dbReference type="STRING" id="1891926.Fuma_05750"/>
<dbReference type="OrthoDB" id="9795104at2"/>
<evidence type="ECO:0000313" key="7">
    <source>
        <dbReference type="EMBL" id="APZ96082.1"/>
    </source>
</evidence>
<keyword evidence="2" id="KW-0479">Metal-binding</keyword>
<dbReference type="GO" id="GO:0046872">
    <property type="term" value="F:metal ion binding"/>
    <property type="evidence" value="ECO:0007669"/>
    <property type="project" value="UniProtKB-KW"/>
</dbReference>
<dbReference type="PANTHER" id="PTHR21496">
    <property type="entry name" value="FERREDOXIN-RELATED"/>
    <property type="match status" value="1"/>
</dbReference>
<sequence length="140" mass="15092">MEFQTVAKVGDIPEGEGRCFPVSGTMVGLFLHNGEYFAINDFCPHMGASLSESPVAEDGSVMCSWHAWCFSIKDGTWLDNSKSGIKTPTYDVRVEGNEIQVAVPPPDTPKSTDSESADPTNADPEKAGEPDETPPERDSP</sequence>
<evidence type="ECO:0000256" key="2">
    <source>
        <dbReference type="ARBA" id="ARBA00022723"/>
    </source>
</evidence>
<feature type="compositionally biased region" description="Basic and acidic residues" evidence="5">
    <location>
        <begin position="123"/>
        <end position="140"/>
    </location>
</feature>
<name>A0A1P8WPV0_9PLAN</name>
<dbReference type="SUPFAM" id="SSF50022">
    <property type="entry name" value="ISP domain"/>
    <property type="match status" value="1"/>
</dbReference>
<dbReference type="Gene3D" id="2.102.10.10">
    <property type="entry name" value="Rieske [2Fe-2S] iron-sulphur domain"/>
    <property type="match status" value="1"/>
</dbReference>
<evidence type="ECO:0000259" key="6">
    <source>
        <dbReference type="PROSITE" id="PS51296"/>
    </source>
</evidence>
<dbReference type="PANTHER" id="PTHR21496:SF23">
    <property type="entry name" value="3-PHENYLPROPIONATE_CINNAMIC ACID DIOXYGENASE FERREDOXIN SUBUNIT"/>
    <property type="match status" value="1"/>
</dbReference>
<dbReference type="RefSeq" id="WP_083732657.1">
    <property type="nucleotide sequence ID" value="NZ_CP017641.1"/>
</dbReference>
<evidence type="ECO:0000256" key="5">
    <source>
        <dbReference type="SAM" id="MobiDB-lite"/>
    </source>
</evidence>
<evidence type="ECO:0000256" key="3">
    <source>
        <dbReference type="ARBA" id="ARBA00023004"/>
    </source>
</evidence>
<dbReference type="Proteomes" id="UP000187735">
    <property type="component" value="Chromosome"/>
</dbReference>
<dbReference type="InterPro" id="IPR017941">
    <property type="entry name" value="Rieske_2Fe-2S"/>
</dbReference>
<reference evidence="7 8" key="1">
    <citation type="journal article" date="2016" name="Front. Microbiol.">
        <title>Fuerstia marisgermanicae gen. nov., sp. nov., an Unusual Member of the Phylum Planctomycetes from the German Wadden Sea.</title>
        <authorList>
            <person name="Kohn T."/>
            <person name="Heuer A."/>
            <person name="Jogler M."/>
            <person name="Vollmers J."/>
            <person name="Boedeker C."/>
            <person name="Bunk B."/>
            <person name="Rast P."/>
            <person name="Borchert D."/>
            <person name="Glockner I."/>
            <person name="Freese H.M."/>
            <person name="Klenk H.P."/>
            <person name="Overmann J."/>
            <person name="Kaster A.K."/>
            <person name="Rohde M."/>
            <person name="Wiegand S."/>
            <person name="Jogler C."/>
        </authorList>
    </citation>
    <scope>NUCLEOTIDE SEQUENCE [LARGE SCALE GENOMIC DNA]</scope>
    <source>
        <strain evidence="7 8">NH11</strain>
    </source>
</reference>
<feature type="region of interest" description="Disordered" evidence="5">
    <location>
        <begin position="99"/>
        <end position="140"/>
    </location>
</feature>